<dbReference type="EMBL" id="QAON01000001">
    <property type="protein sequence ID" value="PTQ91241.1"/>
    <property type="molecule type" value="Genomic_DNA"/>
</dbReference>
<dbReference type="Proteomes" id="UP000244223">
    <property type="component" value="Unassembled WGS sequence"/>
</dbReference>
<organism evidence="1 2">
    <name type="scientific">Agitococcus lubricus</name>
    <dbReference type="NCBI Taxonomy" id="1077255"/>
    <lineage>
        <taxon>Bacteria</taxon>
        <taxon>Pseudomonadati</taxon>
        <taxon>Pseudomonadota</taxon>
        <taxon>Gammaproteobacteria</taxon>
        <taxon>Moraxellales</taxon>
        <taxon>Moraxellaceae</taxon>
        <taxon>Agitococcus</taxon>
    </lineage>
</organism>
<accession>A0A2T5J3R9</accession>
<keyword evidence="2" id="KW-1185">Reference proteome</keyword>
<evidence type="ECO:0000313" key="1">
    <source>
        <dbReference type="EMBL" id="PTQ91241.1"/>
    </source>
</evidence>
<comment type="caution">
    <text evidence="1">The sequence shown here is derived from an EMBL/GenBank/DDBJ whole genome shotgun (WGS) entry which is preliminary data.</text>
</comment>
<sequence length="67" mass="7835">MTANAVRRCEMQEQLIQKANTAIFKASFSIELLSEYEIRERLRQLYQQAFSDGFEFALTPIDDKSEN</sequence>
<name>A0A2T5J3R9_9GAMM</name>
<protein>
    <submittedName>
        <fullName evidence="1">Uncharacterized protein</fullName>
    </submittedName>
</protein>
<dbReference type="AlphaFoldDB" id="A0A2T5J3R9"/>
<gene>
    <name evidence="1" type="ORF">C8N29_101314</name>
</gene>
<proteinExistence type="predicted"/>
<reference evidence="1 2" key="1">
    <citation type="submission" date="2018-04" db="EMBL/GenBank/DDBJ databases">
        <title>Genomic Encyclopedia of Archaeal and Bacterial Type Strains, Phase II (KMG-II): from individual species to whole genera.</title>
        <authorList>
            <person name="Goeker M."/>
        </authorList>
    </citation>
    <scope>NUCLEOTIDE SEQUENCE [LARGE SCALE GENOMIC DNA]</scope>
    <source>
        <strain evidence="1 2">DSM 5822</strain>
    </source>
</reference>
<evidence type="ECO:0000313" key="2">
    <source>
        <dbReference type="Proteomes" id="UP000244223"/>
    </source>
</evidence>